<sequence>MKYLWLISALICGIAVAAPVKNNSGDDGDVSSAIQQIQSNLDRNNPNGTPANGSEDDLNGDGVINLFEAGAQADKRANKDSDVSSAIEQIQSNLDRDNPNGTPANGSPDDLNGDGVINFFEAGAQAD</sequence>
<dbReference type="EMBL" id="JAKNSF020000109">
    <property type="protein sequence ID" value="KAK7715548.1"/>
    <property type="molecule type" value="Genomic_DNA"/>
</dbReference>
<feature type="chain" id="PRO_5046189615" evidence="2">
    <location>
        <begin position="18"/>
        <end position="127"/>
    </location>
</feature>
<proteinExistence type="predicted"/>
<name>A0ABR1NU03_DIAER</name>
<feature type="signal peptide" evidence="2">
    <location>
        <begin position="1"/>
        <end position="17"/>
    </location>
</feature>
<feature type="region of interest" description="Disordered" evidence="1">
    <location>
        <begin position="40"/>
        <end position="116"/>
    </location>
</feature>
<reference evidence="3 4" key="1">
    <citation type="submission" date="2024-02" db="EMBL/GenBank/DDBJ databases">
        <title>De novo assembly and annotation of 12 fungi associated with fruit tree decline syndrome in Ontario, Canada.</title>
        <authorList>
            <person name="Sulman M."/>
            <person name="Ellouze W."/>
            <person name="Ilyukhin E."/>
        </authorList>
    </citation>
    <scope>NUCLEOTIDE SEQUENCE [LARGE SCALE GENOMIC DNA]</scope>
    <source>
        <strain evidence="3 4">M169</strain>
    </source>
</reference>
<evidence type="ECO:0000313" key="3">
    <source>
        <dbReference type="EMBL" id="KAK7715548.1"/>
    </source>
</evidence>
<keyword evidence="2" id="KW-0732">Signal</keyword>
<comment type="caution">
    <text evidence="3">The sequence shown here is derived from an EMBL/GenBank/DDBJ whole genome shotgun (WGS) entry which is preliminary data.</text>
</comment>
<protein>
    <submittedName>
        <fullName evidence="3">Uncharacterized protein</fullName>
    </submittedName>
</protein>
<gene>
    <name evidence="3" type="ORF">SLS63_011453</name>
</gene>
<feature type="compositionally biased region" description="Polar residues" evidence="1">
    <location>
        <begin position="40"/>
        <end position="52"/>
    </location>
</feature>
<organism evidence="3 4">
    <name type="scientific">Diaporthe eres</name>
    <name type="common">Phomopsis oblonga</name>
    <dbReference type="NCBI Taxonomy" id="83184"/>
    <lineage>
        <taxon>Eukaryota</taxon>
        <taxon>Fungi</taxon>
        <taxon>Dikarya</taxon>
        <taxon>Ascomycota</taxon>
        <taxon>Pezizomycotina</taxon>
        <taxon>Sordariomycetes</taxon>
        <taxon>Sordariomycetidae</taxon>
        <taxon>Diaporthales</taxon>
        <taxon>Diaporthaceae</taxon>
        <taxon>Diaporthe</taxon>
        <taxon>Diaporthe eres species complex</taxon>
    </lineage>
</organism>
<evidence type="ECO:0000313" key="4">
    <source>
        <dbReference type="Proteomes" id="UP001430848"/>
    </source>
</evidence>
<feature type="compositionally biased region" description="Polar residues" evidence="1">
    <location>
        <begin position="83"/>
        <end position="105"/>
    </location>
</feature>
<accession>A0ABR1NU03</accession>
<evidence type="ECO:0000256" key="2">
    <source>
        <dbReference type="SAM" id="SignalP"/>
    </source>
</evidence>
<evidence type="ECO:0000256" key="1">
    <source>
        <dbReference type="SAM" id="MobiDB-lite"/>
    </source>
</evidence>
<dbReference type="Proteomes" id="UP001430848">
    <property type="component" value="Unassembled WGS sequence"/>
</dbReference>
<feature type="compositionally biased region" description="Basic and acidic residues" evidence="1">
    <location>
        <begin position="73"/>
        <end position="82"/>
    </location>
</feature>
<keyword evidence="4" id="KW-1185">Reference proteome</keyword>